<keyword evidence="2" id="KW-1185">Reference proteome</keyword>
<dbReference type="Pfam" id="PF00494">
    <property type="entry name" value="SQS_PSY"/>
    <property type="match status" value="1"/>
</dbReference>
<dbReference type="EC" id="2.5.1.32" evidence="1"/>
<evidence type="ECO:0000313" key="1">
    <source>
        <dbReference type="EMBL" id="MBB5091191.1"/>
    </source>
</evidence>
<evidence type="ECO:0000313" key="2">
    <source>
        <dbReference type="Proteomes" id="UP000531231"/>
    </source>
</evidence>
<organism evidence="1 2">
    <name type="scientific">Pseudochrobactrum saccharolyticum</name>
    <dbReference type="NCBI Taxonomy" id="354352"/>
    <lineage>
        <taxon>Bacteria</taxon>
        <taxon>Pseudomonadati</taxon>
        <taxon>Pseudomonadota</taxon>
        <taxon>Alphaproteobacteria</taxon>
        <taxon>Hyphomicrobiales</taxon>
        <taxon>Brucellaceae</taxon>
        <taxon>Pseudochrobactrum</taxon>
    </lineage>
</organism>
<dbReference type="SUPFAM" id="SSF48576">
    <property type="entry name" value="Terpenoid synthases"/>
    <property type="match status" value="1"/>
</dbReference>
<name>A0A7W8AIU8_9HYPH</name>
<reference evidence="1 2" key="1">
    <citation type="submission" date="2020-08" db="EMBL/GenBank/DDBJ databases">
        <title>Genomic Encyclopedia of Type Strains, Phase IV (KMG-IV): sequencing the most valuable type-strain genomes for metagenomic binning, comparative biology and taxonomic classification.</title>
        <authorList>
            <person name="Goeker M."/>
        </authorList>
    </citation>
    <scope>NUCLEOTIDE SEQUENCE [LARGE SCALE GENOMIC DNA]</scope>
    <source>
        <strain evidence="1 2">DSM 25620</strain>
    </source>
</reference>
<dbReference type="Proteomes" id="UP000531231">
    <property type="component" value="Unassembled WGS sequence"/>
</dbReference>
<protein>
    <submittedName>
        <fullName evidence="1">Phytoene synthase</fullName>
        <ecNumber evidence="1">2.5.1.32</ecNumber>
    </submittedName>
</protein>
<dbReference type="PANTHER" id="PTHR31480">
    <property type="entry name" value="BIFUNCTIONAL LYCOPENE CYCLASE/PHYTOENE SYNTHASE"/>
    <property type="match status" value="1"/>
</dbReference>
<dbReference type="GO" id="GO:0016765">
    <property type="term" value="F:transferase activity, transferring alkyl or aryl (other than methyl) groups"/>
    <property type="evidence" value="ECO:0007669"/>
    <property type="project" value="UniProtKB-ARBA"/>
</dbReference>
<accession>A0A7W8AIU8</accession>
<dbReference type="EMBL" id="JACHIL010000002">
    <property type="protein sequence ID" value="MBB5091191.1"/>
    <property type="molecule type" value="Genomic_DNA"/>
</dbReference>
<dbReference type="AlphaFoldDB" id="A0A7W8AIU8"/>
<comment type="caution">
    <text evidence="1">The sequence shown here is derived from an EMBL/GenBank/DDBJ whole genome shotgun (WGS) entry which is preliminary data.</text>
</comment>
<dbReference type="RefSeq" id="WP_246176062.1">
    <property type="nucleotide sequence ID" value="NZ_JACHIL010000002.1"/>
</dbReference>
<gene>
    <name evidence="1" type="ORF">HNQ68_001715</name>
</gene>
<dbReference type="Gene3D" id="1.10.600.10">
    <property type="entry name" value="Farnesyl Diphosphate Synthase"/>
    <property type="match status" value="1"/>
</dbReference>
<proteinExistence type="predicted"/>
<dbReference type="InterPro" id="IPR008949">
    <property type="entry name" value="Isoprenoid_synthase_dom_sf"/>
</dbReference>
<sequence>MAETDNKAVTFSAAETGHYQHCLQFLRQSDFDRYLAVLYAPEDKRPALAALYAFNAEVARIRDVVHDALPGEVRLQWWRDLINGTEHGAVTGNPVAALLLKAIGDYQLPRSVFDAYCEARIFDLYNDPMPSRNDLEGYCGETACAILQMAAMILDADAAKSSAELSGHAGVAQAVSGLLRLMPLHRRRGQVYVPEDMLQAVGVTTEQFIKGDDKAAMQRVVAVVTALAREHYAAFEKQPMPASLKAAYLPVRLVPLVLKRAERKADLVAEQGIDLSQLRRQWIYLKSSLKS</sequence>
<dbReference type="InterPro" id="IPR002060">
    <property type="entry name" value="Squ/phyt_synthse"/>
</dbReference>
<keyword evidence="1" id="KW-0808">Transferase</keyword>